<gene>
    <name evidence="2" type="ORF">DERF_006120</name>
</gene>
<reference evidence="2" key="2">
    <citation type="journal article" date="2022" name="Res Sq">
        <title>Comparative Genomics Reveals Insights into the Divergent Evolution of Astigmatic Mites and Household Pest Adaptations.</title>
        <authorList>
            <person name="Xiong Q."/>
            <person name="Wan A.T.-Y."/>
            <person name="Liu X.-Y."/>
            <person name="Fung C.S.-H."/>
            <person name="Xiao X."/>
            <person name="Malainual N."/>
            <person name="Hou J."/>
            <person name="Wang L."/>
            <person name="Wang M."/>
            <person name="Yang K."/>
            <person name="Cui Y."/>
            <person name="Leung E."/>
            <person name="Nong W."/>
            <person name="Shin S.-K."/>
            <person name="Au S."/>
            <person name="Jeong K.Y."/>
            <person name="Chew F.T."/>
            <person name="Hui J."/>
            <person name="Leung T.F."/>
            <person name="Tungtrongchitr A."/>
            <person name="Zhong N."/>
            <person name="Liu Z."/>
            <person name="Tsui S."/>
        </authorList>
    </citation>
    <scope>NUCLEOTIDE SEQUENCE</scope>
    <source>
        <strain evidence="2">Derf</strain>
        <tissue evidence="2">Whole organism</tissue>
    </source>
</reference>
<protein>
    <submittedName>
        <fullName evidence="2">Uncharacterized protein</fullName>
    </submittedName>
</protein>
<keyword evidence="3" id="KW-1185">Reference proteome</keyword>
<reference evidence="2" key="1">
    <citation type="submission" date="2013-05" db="EMBL/GenBank/DDBJ databases">
        <authorList>
            <person name="Yim A.K.Y."/>
            <person name="Chan T.F."/>
            <person name="Ji K.M."/>
            <person name="Liu X.Y."/>
            <person name="Zhou J.W."/>
            <person name="Li R.Q."/>
            <person name="Yang K.Y."/>
            <person name="Li J."/>
            <person name="Li M."/>
            <person name="Law P.T.W."/>
            <person name="Wu Y.L."/>
            <person name="Cai Z.L."/>
            <person name="Qin H."/>
            <person name="Bao Y."/>
            <person name="Leung R.K.K."/>
            <person name="Ng P.K.S."/>
            <person name="Zou J."/>
            <person name="Zhong X.J."/>
            <person name="Ran P.X."/>
            <person name="Zhong N.S."/>
            <person name="Liu Z.G."/>
            <person name="Tsui S.K.W."/>
        </authorList>
    </citation>
    <scope>NUCLEOTIDE SEQUENCE</scope>
    <source>
        <strain evidence="2">Derf</strain>
        <tissue evidence="2">Whole organism</tissue>
    </source>
</reference>
<dbReference type="AlphaFoldDB" id="A0A922I5M0"/>
<feature type="compositionally biased region" description="Low complexity" evidence="1">
    <location>
        <begin position="79"/>
        <end position="88"/>
    </location>
</feature>
<sequence>MEVVSIHFPTEKKFVFCRYYKKYSDGGGKFSFTKICDNLEKLFQIYHVVCNEENSRNKKINAMNNDDVDIYHVITNDGSTTSSSSSSSILCRQRQTKHYIK</sequence>
<organism evidence="2 3">
    <name type="scientific">Dermatophagoides farinae</name>
    <name type="common">American house dust mite</name>
    <dbReference type="NCBI Taxonomy" id="6954"/>
    <lineage>
        <taxon>Eukaryota</taxon>
        <taxon>Metazoa</taxon>
        <taxon>Ecdysozoa</taxon>
        <taxon>Arthropoda</taxon>
        <taxon>Chelicerata</taxon>
        <taxon>Arachnida</taxon>
        <taxon>Acari</taxon>
        <taxon>Acariformes</taxon>
        <taxon>Sarcoptiformes</taxon>
        <taxon>Astigmata</taxon>
        <taxon>Psoroptidia</taxon>
        <taxon>Analgoidea</taxon>
        <taxon>Pyroglyphidae</taxon>
        <taxon>Dermatophagoidinae</taxon>
        <taxon>Dermatophagoides</taxon>
    </lineage>
</organism>
<name>A0A922I5M0_DERFA</name>
<proteinExistence type="predicted"/>
<accession>A0A922I5M0</accession>
<evidence type="ECO:0000313" key="3">
    <source>
        <dbReference type="Proteomes" id="UP000790347"/>
    </source>
</evidence>
<evidence type="ECO:0000256" key="1">
    <source>
        <dbReference type="SAM" id="MobiDB-lite"/>
    </source>
</evidence>
<feature type="region of interest" description="Disordered" evidence="1">
    <location>
        <begin position="78"/>
        <end position="101"/>
    </location>
</feature>
<comment type="caution">
    <text evidence="2">The sequence shown here is derived from an EMBL/GenBank/DDBJ whole genome shotgun (WGS) entry which is preliminary data.</text>
</comment>
<dbReference type="Proteomes" id="UP000790347">
    <property type="component" value="Unassembled WGS sequence"/>
</dbReference>
<evidence type="ECO:0000313" key="2">
    <source>
        <dbReference type="EMBL" id="KAH9522556.1"/>
    </source>
</evidence>
<dbReference type="EMBL" id="ASGP02000002">
    <property type="protein sequence ID" value="KAH9522556.1"/>
    <property type="molecule type" value="Genomic_DNA"/>
</dbReference>